<accession>A0A4Y2EHW6</accession>
<evidence type="ECO:0000313" key="1">
    <source>
        <dbReference type="EMBL" id="GBM28401.1"/>
    </source>
</evidence>
<sequence length="163" mass="19388">MDEQEKFRSAFFLAYDIDNIFFTRREIRYIWFFGEHDIVSAADIFSVKKGIRRPVLDIRTSSVYIYRDRLPTEHYEPTDTLQSMETSPALHRLTDPAWRLKRREGPKGVQTVRKRCVATRRDSLLDKSRQMKTWNSILAPRVQTRRSLMNSSSRAVCEEHYLI</sequence>
<evidence type="ECO:0000313" key="2">
    <source>
        <dbReference type="Proteomes" id="UP000499080"/>
    </source>
</evidence>
<keyword evidence="2" id="KW-1185">Reference proteome</keyword>
<proteinExistence type="predicted"/>
<reference evidence="1 2" key="1">
    <citation type="journal article" date="2019" name="Sci. Rep.">
        <title>Orb-weaving spider Araneus ventricosus genome elucidates the spidroin gene catalogue.</title>
        <authorList>
            <person name="Kono N."/>
            <person name="Nakamura H."/>
            <person name="Ohtoshi R."/>
            <person name="Moran D.A.P."/>
            <person name="Shinohara A."/>
            <person name="Yoshida Y."/>
            <person name="Fujiwara M."/>
            <person name="Mori M."/>
            <person name="Tomita M."/>
            <person name="Arakawa K."/>
        </authorList>
    </citation>
    <scope>NUCLEOTIDE SEQUENCE [LARGE SCALE GENOMIC DNA]</scope>
</reference>
<gene>
    <name evidence="1" type="ORF">AVEN_262160_1</name>
</gene>
<dbReference type="EMBL" id="BGPR01000610">
    <property type="protein sequence ID" value="GBM28401.1"/>
    <property type="molecule type" value="Genomic_DNA"/>
</dbReference>
<organism evidence="1 2">
    <name type="scientific">Araneus ventricosus</name>
    <name type="common">Orbweaver spider</name>
    <name type="synonym">Epeira ventricosa</name>
    <dbReference type="NCBI Taxonomy" id="182803"/>
    <lineage>
        <taxon>Eukaryota</taxon>
        <taxon>Metazoa</taxon>
        <taxon>Ecdysozoa</taxon>
        <taxon>Arthropoda</taxon>
        <taxon>Chelicerata</taxon>
        <taxon>Arachnida</taxon>
        <taxon>Araneae</taxon>
        <taxon>Araneomorphae</taxon>
        <taxon>Entelegynae</taxon>
        <taxon>Araneoidea</taxon>
        <taxon>Araneidae</taxon>
        <taxon>Araneus</taxon>
    </lineage>
</organism>
<protein>
    <submittedName>
        <fullName evidence="1">Uncharacterized protein</fullName>
    </submittedName>
</protein>
<comment type="caution">
    <text evidence="1">The sequence shown here is derived from an EMBL/GenBank/DDBJ whole genome shotgun (WGS) entry which is preliminary data.</text>
</comment>
<dbReference type="Proteomes" id="UP000499080">
    <property type="component" value="Unassembled WGS sequence"/>
</dbReference>
<dbReference type="AlphaFoldDB" id="A0A4Y2EHW6"/>
<name>A0A4Y2EHW6_ARAVE</name>